<accession>A0A178Y935</accession>
<feature type="transmembrane region" description="Helical" evidence="6">
    <location>
        <begin position="12"/>
        <end position="35"/>
    </location>
</feature>
<dbReference type="PANTHER" id="PTHR35007">
    <property type="entry name" value="INTEGRAL MEMBRANE PROTEIN-RELATED"/>
    <property type="match status" value="1"/>
</dbReference>
<comment type="subcellular location">
    <subcellularLocation>
        <location evidence="1">Cell membrane</location>
        <topology evidence="1">Multi-pass membrane protein</topology>
    </subcellularLocation>
</comment>
<evidence type="ECO:0000256" key="3">
    <source>
        <dbReference type="ARBA" id="ARBA00022692"/>
    </source>
</evidence>
<dbReference type="Pfam" id="PF00482">
    <property type="entry name" value="T2SSF"/>
    <property type="match status" value="1"/>
</dbReference>
<evidence type="ECO:0000256" key="4">
    <source>
        <dbReference type="ARBA" id="ARBA00022989"/>
    </source>
</evidence>
<feature type="transmembrane region" description="Helical" evidence="6">
    <location>
        <begin position="143"/>
        <end position="165"/>
    </location>
</feature>
<dbReference type="GO" id="GO:0005886">
    <property type="term" value="C:plasma membrane"/>
    <property type="evidence" value="ECO:0007669"/>
    <property type="project" value="UniProtKB-SubCell"/>
</dbReference>
<dbReference type="AlphaFoldDB" id="A0A178Y935"/>
<feature type="transmembrane region" description="Helical" evidence="6">
    <location>
        <begin position="295"/>
        <end position="317"/>
    </location>
</feature>
<reference evidence="8 9" key="1">
    <citation type="submission" date="2015-11" db="EMBL/GenBank/DDBJ databases">
        <title>Ensifer anhuiense sp. nov., an effective nitrogen fixation bacterium with Glycine soja.</title>
        <authorList>
            <person name="Yan H."/>
            <person name="Chen W."/>
        </authorList>
    </citation>
    <scope>NUCLEOTIDE SEQUENCE [LARGE SCALE GENOMIC DNA]</scope>
    <source>
        <strain evidence="8 9">LMG 7837</strain>
    </source>
</reference>
<proteinExistence type="predicted"/>
<keyword evidence="2" id="KW-1003">Cell membrane</keyword>
<dbReference type="InterPro" id="IPR018076">
    <property type="entry name" value="T2SS_GspF_dom"/>
</dbReference>
<feature type="transmembrane region" description="Helical" evidence="6">
    <location>
        <begin position="109"/>
        <end position="137"/>
    </location>
</feature>
<gene>
    <name evidence="8" type="ORF">ATB98_08630</name>
</gene>
<dbReference type="RefSeq" id="WP_066875847.1">
    <property type="nucleotide sequence ID" value="NZ_LNQB01000076.1"/>
</dbReference>
<evidence type="ECO:0000256" key="6">
    <source>
        <dbReference type="SAM" id="Phobius"/>
    </source>
</evidence>
<dbReference type="PANTHER" id="PTHR35007:SF2">
    <property type="entry name" value="PILUS ASSEMBLE PROTEIN"/>
    <property type="match status" value="1"/>
</dbReference>
<dbReference type="EMBL" id="LNQB01000076">
    <property type="protein sequence ID" value="OAP43934.1"/>
    <property type="molecule type" value="Genomic_DNA"/>
</dbReference>
<evidence type="ECO:0000256" key="1">
    <source>
        <dbReference type="ARBA" id="ARBA00004651"/>
    </source>
</evidence>
<protein>
    <submittedName>
        <fullName evidence="8">Type II secretion system protein</fullName>
    </submittedName>
</protein>
<name>A0A178Y935_SINSA</name>
<evidence type="ECO:0000259" key="7">
    <source>
        <dbReference type="Pfam" id="PF00482"/>
    </source>
</evidence>
<comment type="caution">
    <text evidence="8">The sequence shown here is derived from an EMBL/GenBank/DDBJ whole genome shotgun (WGS) entry which is preliminary data.</text>
</comment>
<evidence type="ECO:0000256" key="5">
    <source>
        <dbReference type="ARBA" id="ARBA00023136"/>
    </source>
</evidence>
<evidence type="ECO:0000313" key="9">
    <source>
        <dbReference type="Proteomes" id="UP000078507"/>
    </source>
</evidence>
<sequence>MSLAAHIPPAEQLAAILAGFAVFFAVVAVSWPYIFRDTLGERMRKVEGERERIRQRERARLGAEKRNVSLRAEPKRLFKAIVDRFNLSAQAEDGEIAHKLRMAGYRGNAVITTFLAVRLIAPVAIFIACLLYLLLVIRPDAPLLLVVAIAAGLGSLGYYAPAIFIRNRITKRQLAIRRSWPDALDLLLITVESGMGIEGAFRKVGEEIAVQSPEIAEEILLTTAELSYLQDRRQAFQNLGLRTGVDGVRAVVTSLIQAEKYGTPVGQALRVMAQENRDMRMTDAEKRAAALPPKLTVPMILFFLPVLFAVIVTPAAIQIAGIQ</sequence>
<keyword evidence="3 6" id="KW-0812">Transmembrane</keyword>
<feature type="domain" description="Type II secretion system protein GspF" evidence="7">
    <location>
        <begin position="184"/>
        <end position="312"/>
    </location>
</feature>
<evidence type="ECO:0000256" key="2">
    <source>
        <dbReference type="ARBA" id="ARBA00022475"/>
    </source>
</evidence>
<keyword evidence="5 6" id="KW-0472">Membrane</keyword>
<dbReference type="STRING" id="36856.ATB98_08630"/>
<keyword evidence="9" id="KW-1185">Reference proteome</keyword>
<evidence type="ECO:0000313" key="8">
    <source>
        <dbReference type="EMBL" id="OAP43934.1"/>
    </source>
</evidence>
<dbReference type="Proteomes" id="UP000078507">
    <property type="component" value="Unassembled WGS sequence"/>
</dbReference>
<organism evidence="8 9">
    <name type="scientific">Sinorhizobium saheli</name>
    <dbReference type="NCBI Taxonomy" id="36856"/>
    <lineage>
        <taxon>Bacteria</taxon>
        <taxon>Pseudomonadati</taxon>
        <taxon>Pseudomonadota</taxon>
        <taxon>Alphaproteobacteria</taxon>
        <taxon>Hyphomicrobiales</taxon>
        <taxon>Rhizobiaceae</taxon>
        <taxon>Sinorhizobium/Ensifer group</taxon>
        <taxon>Sinorhizobium</taxon>
    </lineage>
</organism>
<dbReference type="OrthoDB" id="9810662at2"/>
<keyword evidence="4 6" id="KW-1133">Transmembrane helix</keyword>